<feature type="domain" description="Transcriptional regulator DauR-like HTH" evidence="2">
    <location>
        <begin position="157"/>
        <end position="217"/>
    </location>
</feature>
<gene>
    <name evidence="3" type="ORF">ERS132431_01654</name>
</gene>
<dbReference type="PANTHER" id="PTHR35568">
    <property type="entry name" value="TRANSCRIPTIONAL REGULATOR DAUR"/>
    <property type="match status" value="1"/>
</dbReference>
<dbReference type="AlphaFoldDB" id="A0A0Z8J7B2"/>
<name>A0A0Z8J7B2_STRSU</name>
<dbReference type="Proteomes" id="UP000071533">
    <property type="component" value="Unassembled WGS sequence"/>
</dbReference>
<dbReference type="Pfam" id="PF13309">
    <property type="entry name" value="HTH_22"/>
    <property type="match status" value="1"/>
</dbReference>
<dbReference type="InterPro" id="IPR013559">
    <property type="entry name" value="YheO"/>
</dbReference>
<sequence length="230" mass="26168">MSMNSKLYHYIPLVDFLAQILGKKTEVVLQDFSQGLDHSLIYIKNNLSGRDIGAPATDFVLDVLQSKVYKEKDYLVNYRTKTLGGKELYSSSFFIKDDAGELIGMICVNADKSKMLTLKRLFESALEDVNEELANEQVEHEEPNIVENFYTTAGSMIEAAIEQETHGKDIERFKLSRTEKIAVVRSLYQKGFFDFKDAIPQVATAFKMSEVSIYKYIQIIKNEANGFVDN</sequence>
<feature type="domain" description="YheO-like" evidence="1">
    <location>
        <begin position="8"/>
        <end position="119"/>
    </location>
</feature>
<keyword evidence="3" id="KW-0238">DNA-binding</keyword>
<dbReference type="InterPro" id="IPR039445">
    <property type="entry name" value="DauR-like_HTH"/>
</dbReference>
<dbReference type="PANTHER" id="PTHR35568:SF1">
    <property type="entry name" value="TRANSCRIPTIONAL REGULATOR DAUR"/>
    <property type="match status" value="1"/>
</dbReference>
<dbReference type="Pfam" id="PF08348">
    <property type="entry name" value="PAS_6"/>
    <property type="match status" value="1"/>
</dbReference>
<dbReference type="InterPro" id="IPR039446">
    <property type="entry name" value="DauR-like"/>
</dbReference>
<reference evidence="3 4" key="1">
    <citation type="submission" date="2016-02" db="EMBL/GenBank/DDBJ databases">
        <authorList>
            <consortium name="Pathogen Informatics"/>
        </authorList>
    </citation>
    <scope>NUCLEOTIDE SEQUENCE [LARGE SCALE GENOMIC DNA]</scope>
    <source>
        <strain evidence="3 4">LSS69</strain>
    </source>
</reference>
<evidence type="ECO:0000313" key="3">
    <source>
        <dbReference type="EMBL" id="CYV48432.1"/>
    </source>
</evidence>
<accession>A0A0Z8J7B2</accession>
<proteinExistence type="predicted"/>
<organism evidence="3 4">
    <name type="scientific">Streptococcus suis</name>
    <dbReference type="NCBI Taxonomy" id="1307"/>
    <lineage>
        <taxon>Bacteria</taxon>
        <taxon>Bacillati</taxon>
        <taxon>Bacillota</taxon>
        <taxon>Bacilli</taxon>
        <taxon>Lactobacillales</taxon>
        <taxon>Streptococcaceae</taxon>
        <taxon>Streptococcus</taxon>
    </lineage>
</organism>
<dbReference type="GO" id="GO:0003677">
    <property type="term" value="F:DNA binding"/>
    <property type="evidence" value="ECO:0007669"/>
    <property type="project" value="UniProtKB-KW"/>
</dbReference>
<evidence type="ECO:0000259" key="2">
    <source>
        <dbReference type="Pfam" id="PF13309"/>
    </source>
</evidence>
<evidence type="ECO:0000313" key="4">
    <source>
        <dbReference type="Proteomes" id="UP000071533"/>
    </source>
</evidence>
<protein>
    <submittedName>
        <fullName evidence="3">DNA-binding protein</fullName>
    </submittedName>
</protein>
<evidence type="ECO:0000259" key="1">
    <source>
        <dbReference type="Pfam" id="PF08348"/>
    </source>
</evidence>
<dbReference type="EMBL" id="FIHS01000022">
    <property type="protein sequence ID" value="CYV48432.1"/>
    <property type="molecule type" value="Genomic_DNA"/>
</dbReference>